<dbReference type="EMBL" id="QFAW01000014">
    <property type="protein sequence ID" value="PWE44756.1"/>
    <property type="molecule type" value="Genomic_DNA"/>
</dbReference>
<sequence>MSQLHHLWRGGLPPLDCAAIPFFQINRGAAARPNGGKPPRHKNFLCHKRLRATKASLSPR</sequence>
<organism evidence="1 2">
    <name type="scientific">Pseudomonas prosekii</name>
    <dbReference type="NCBI Taxonomy" id="1148509"/>
    <lineage>
        <taxon>Bacteria</taxon>
        <taxon>Pseudomonadati</taxon>
        <taxon>Pseudomonadota</taxon>
        <taxon>Gammaproteobacteria</taxon>
        <taxon>Pseudomonadales</taxon>
        <taxon>Pseudomonadaceae</taxon>
        <taxon>Pseudomonas</taxon>
    </lineage>
</organism>
<comment type="caution">
    <text evidence="1">The sequence shown here is derived from an EMBL/GenBank/DDBJ whole genome shotgun (WGS) entry which is preliminary data.</text>
</comment>
<protein>
    <submittedName>
        <fullName evidence="1">Uncharacterized protein</fullName>
    </submittedName>
</protein>
<evidence type="ECO:0000313" key="2">
    <source>
        <dbReference type="Proteomes" id="UP000245056"/>
    </source>
</evidence>
<accession>A0A2U2D887</accession>
<gene>
    <name evidence="1" type="ORF">C9I49_12415</name>
</gene>
<reference evidence="1 2" key="1">
    <citation type="submission" date="2018-05" db="EMBL/GenBank/DDBJ databases">
        <title>Genome sequences of two Antarctic strains of Pseudomonas prosekii: insights into adaptation to extreme conditions.</title>
        <authorList>
            <person name="Snopkova K."/>
            <person name="Dufkova K."/>
            <person name="Cejkova D."/>
            <person name="Sedlacek I."/>
            <person name="Smajs D."/>
        </authorList>
    </citation>
    <scope>NUCLEOTIDE SEQUENCE [LARGE SCALE GENOMIC DNA]</scope>
    <source>
        <strain evidence="1 2">P2673</strain>
    </source>
</reference>
<evidence type="ECO:0000313" key="1">
    <source>
        <dbReference type="EMBL" id="PWE44756.1"/>
    </source>
</evidence>
<dbReference type="Proteomes" id="UP000245056">
    <property type="component" value="Unassembled WGS sequence"/>
</dbReference>
<dbReference type="OrthoDB" id="7032622at2"/>
<dbReference type="AlphaFoldDB" id="A0A2U2D887"/>
<name>A0A2U2D887_9PSED</name>
<proteinExistence type="predicted"/>